<gene>
    <name evidence="2" type="ORF">CW354_16715</name>
</gene>
<proteinExistence type="predicted"/>
<evidence type="ECO:0000313" key="2">
    <source>
        <dbReference type="EMBL" id="PQA86022.1"/>
    </source>
</evidence>
<name>A0A2S7K0J7_9PROT</name>
<feature type="compositionally biased region" description="Pro residues" evidence="1">
    <location>
        <begin position="99"/>
        <end position="108"/>
    </location>
</feature>
<evidence type="ECO:0000256" key="1">
    <source>
        <dbReference type="SAM" id="MobiDB-lite"/>
    </source>
</evidence>
<dbReference type="EMBL" id="PJCH01000015">
    <property type="protein sequence ID" value="PQA86022.1"/>
    <property type="molecule type" value="Genomic_DNA"/>
</dbReference>
<keyword evidence="3" id="KW-1185">Reference proteome</keyword>
<sequence>MVDADKHQTQEEIMSVNVNTENVTDATVQVHIAFENASRKQRYPSKGRRSAYHRNRTGLRGAKPRRLTTGRNRAAHRSSTRNGRHRVRQANNQQKPLALPAPKPKSPA</sequence>
<evidence type="ECO:0000313" key="3">
    <source>
        <dbReference type="Proteomes" id="UP000239504"/>
    </source>
</evidence>
<dbReference type="RefSeq" id="WP_104831234.1">
    <property type="nucleotide sequence ID" value="NZ_PJCH01000015.1"/>
</dbReference>
<dbReference type="Proteomes" id="UP000239504">
    <property type="component" value="Unassembled WGS sequence"/>
</dbReference>
<feature type="compositionally biased region" description="Basic residues" evidence="1">
    <location>
        <begin position="39"/>
        <end position="88"/>
    </location>
</feature>
<feature type="region of interest" description="Disordered" evidence="1">
    <location>
        <begin position="37"/>
        <end position="108"/>
    </location>
</feature>
<comment type="caution">
    <text evidence="2">The sequence shown here is derived from an EMBL/GenBank/DDBJ whole genome shotgun (WGS) entry which is preliminary data.</text>
</comment>
<accession>A0A2S7K0J7</accession>
<protein>
    <submittedName>
        <fullName evidence="2">Uncharacterized protein</fullName>
    </submittedName>
</protein>
<reference evidence="2 3" key="1">
    <citation type="submission" date="2017-12" db="EMBL/GenBank/DDBJ databases">
        <authorList>
            <person name="Hurst M.R.H."/>
        </authorList>
    </citation>
    <scope>NUCLEOTIDE SEQUENCE [LARGE SCALE GENOMIC DNA]</scope>
    <source>
        <strain evidence="2 3">SY-3-19</strain>
    </source>
</reference>
<dbReference type="AlphaFoldDB" id="A0A2S7K0J7"/>
<organism evidence="2 3">
    <name type="scientific">Hyphococcus luteus</name>
    <dbReference type="NCBI Taxonomy" id="2058213"/>
    <lineage>
        <taxon>Bacteria</taxon>
        <taxon>Pseudomonadati</taxon>
        <taxon>Pseudomonadota</taxon>
        <taxon>Alphaproteobacteria</taxon>
        <taxon>Parvularculales</taxon>
        <taxon>Parvularculaceae</taxon>
        <taxon>Hyphococcus</taxon>
    </lineage>
</organism>